<sequence length="1915" mass="207184">MIIRLQSEFEIEGYYFVKVYILIGGVKMQKKSKRIISNILILVLLFTTSFNNITIFAADMANDRKIDVWDFGGVQTSGDLYNNVISTSTLDNLTTITAGKFAGGKTTFGDLSIIPNITDRSYYNNSEGTPGKNSYGTWGNAAKIYNDGYTSAGGYYCNGTTGGFSGANRFLTIDNVVAGDKLSVYGGTSNGNEKIHLLYLGTDGTQDTAVDFTITASRADLVAKYSGSYRIYVSSAAGGKPYFHRVVRTPGVKISGKVNLNANSTSADFTFVNQTTGDATDIKVKADNTFDTVLAADYKYTAVLKGDISYKISKESKVVEILTSDILTGKSNVNLDVVANHVATIAGSFKGFDNSYNVSKLQMKLVPDKESLSSEVTATVDTTAKTFTAIVEQGVQYTAVISGINDYEIIDGASVNISTNTTKDITVAKKAVYTATGNFLNLSETAKIQSISFTNVEDGYNYTGNVVGGGYSVSLRNGAYTVNPECTEKYQTSTHVVVNGQNTTKDIKFNQVIDGVQELPRVPDLYVGDSSKDNNFSTVKEALDAAAKMNPTSEAERITIHIAPGTYRAQLKISTPYITLVNSNPSQEVKLTWYYGFGYEYYSVGADGFYNEDRSFDKYSKRHVSDGKWGGSVYLTSAAKEFKAENIVFENSFNKYITKEELADGVVLCKTFPQSTSINVERTANLDVTSKAATERAAAMIIDADNVEFNNCSFIGSQDTLYTGISGANNQYFKDCFIEGNTDYIFGDGNVVFDNCKLNFCGYSDQASAGYITAAKDTATYGYLFRNSTVTAKSKNKQTAGFFGRPWGPKARVKFANTKLESSSIIDPKGWTDMSGATPENADFAEFNTTYNDVKVDTTARRSPVLSDETSIASIENYFGGWIPKYYTGKIGPVKEVFEWKSIEFGASTSSDNNTVVVDDTNKTVTVTAGLKDGTKTGGKITGSQDGISYYYTEIDPSKNFEISADVKVNYFAKPNPDGQEGFGLMARDSIGKNGDASVFASNMVMVGGYGGSKNVALIQSVFRNNVKDSSGMGAVMEDITKFGDRPANDGTATYKLTMKKTNTGYHVSVNNGKEKIYYRPKQLEVLDKDKIYVGLFAARVASITVSNIDMKTSNVETDPVGVPEPPRPTLPAVSATSLDATSSTSYALKATPNVKGNLQVKLAGTEIYNKEVEGNKEFVLNTTLVNGENTFDITFTPASTEFVSSFDPINIKKLVTVKNYGVPGGAIYVSPSGTANAAGTEKDPIDIYSATKFISEGQTIYVRGGTYNLTVPLIIARGNNGIADKLKVLSAYPNERPVFDFGTKSQGFNLDGDYWNVYGIDVTKAASAGFRISGNNNVAELVNTYENGDTGFQISGSAAESKDKWPANNLALNCTSYDNRDASENNADGFAAKITVGAGNVFRGCIAHNNTDDGWDLYSKSESGPIEPVVVENCVAYGNGALTNGTMTKGDGNGFKLGGEGLAVKHILRNSLAFKNKSNGVTNNSDPAVIIENVTSVDNGKSNFEFHYYSNPKPTITTSAKNSISFRTSSGISDDMPNLASEDNYFYFSNDDASKNISGKQLLASDFKSVTAPTEVTRAADGSIILGDYMVLASKTVSIASIISPAAVKVTKGNTVILPQTVTAVYSDETQKEVAVEWGNVDTSTVGTKIVEGIVEGYARMVTITVNVEAAVEEASNLKPGKLEDKIIDNNIRPEALKEIVINAKPEDKIIINAQEKQVASAEVFKALQGIDKEVSFRLQSQGKTIIWTFNGKDIKDVNTSVDLSLNLEILNKDAINSIASDAEIISFKNHGVLPASMKVSISVDTNKFDIIKPIYVYYYNETTKKAELVGDGLKAYKIGEVYFVDVILTHNSDYFMTGTKVVEAEIKQDTEAKSEKVETLVQTGSFLDLNVLVLSGIIIMGIGFVMLRKKKEN</sequence>
<evidence type="ECO:0000259" key="15">
    <source>
        <dbReference type="Pfam" id="PF25849"/>
    </source>
</evidence>
<keyword evidence="11" id="KW-0812">Transmembrane</keyword>
<feature type="transmembrane region" description="Helical" evidence="11">
    <location>
        <begin position="1891"/>
        <end position="1909"/>
    </location>
</feature>
<evidence type="ECO:0000256" key="3">
    <source>
        <dbReference type="ARBA" id="ARBA00022525"/>
    </source>
</evidence>
<proteinExistence type="inferred from homology"/>
<dbReference type="GO" id="GO:0046872">
    <property type="term" value="F:metal ion binding"/>
    <property type="evidence" value="ECO:0007669"/>
    <property type="project" value="UniProtKB-KW"/>
</dbReference>
<keyword evidence="8" id="KW-0063">Aspartyl esterase</keyword>
<feature type="domain" description="Pel9A-like right handed beta-helix region" evidence="14">
    <location>
        <begin position="1310"/>
        <end position="1506"/>
    </location>
</feature>
<evidence type="ECO:0000256" key="1">
    <source>
        <dbReference type="ARBA" id="ARBA00001913"/>
    </source>
</evidence>
<evidence type="ECO:0000259" key="13">
    <source>
        <dbReference type="Pfam" id="PF07532"/>
    </source>
</evidence>
<keyword evidence="11" id="KW-1133">Transmembrane helix</keyword>
<dbReference type="GO" id="GO:0005576">
    <property type="term" value="C:extracellular region"/>
    <property type="evidence" value="ECO:0007669"/>
    <property type="project" value="UniProtKB-SubCell"/>
</dbReference>
<feature type="domain" description="Pectinesterase catalytic" evidence="12">
    <location>
        <begin position="679"/>
        <end position="841"/>
    </location>
</feature>
<dbReference type="InterPro" id="IPR012334">
    <property type="entry name" value="Pectin_lyas_fold"/>
</dbReference>
<keyword evidence="11" id="KW-0472">Membrane</keyword>
<dbReference type="Pfam" id="PF25849">
    <property type="entry name" value="PelX_N"/>
    <property type="match status" value="1"/>
</dbReference>
<comment type="similarity">
    <text evidence="10">Belongs to the polysaccharide lyase 9 family.</text>
</comment>
<evidence type="ECO:0000256" key="5">
    <source>
        <dbReference type="ARBA" id="ARBA00022729"/>
    </source>
</evidence>
<dbReference type="EMBL" id="AB499269">
    <property type="protein sequence ID" value="BAV13168.1"/>
    <property type="molecule type" value="Genomic_DNA"/>
</dbReference>
<keyword evidence="7" id="KW-0106">Calcium</keyword>
<dbReference type="InterPro" id="IPR000070">
    <property type="entry name" value="Pectinesterase_cat"/>
</dbReference>
<dbReference type="Gene3D" id="2.160.20.10">
    <property type="entry name" value="Single-stranded right-handed beta-helix, Pectin lyase-like"/>
    <property type="match status" value="2"/>
</dbReference>
<comment type="cofactor">
    <cofactor evidence="1">
        <name>Ca(2+)</name>
        <dbReference type="ChEBI" id="CHEBI:29108"/>
    </cofactor>
</comment>
<dbReference type="InterPro" id="IPR053868">
    <property type="entry name" value="Pel9A-like_beta_helix"/>
</dbReference>
<evidence type="ECO:0000256" key="2">
    <source>
        <dbReference type="ARBA" id="ARBA00004613"/>
    </source>
</evidence>
<dbReference type="GO" id="GO:0042545">
    <property type="term" value="P:cell wall modification"/>
    <property type="evidence" value="ECO:0007669"/>
    <property type="project" value="InterPro"/>
</dbReference>
<dbReference type="Pfam" id="PF25850">
    <property type="entry name" value="PelX_Ig"/>
    <property type="match status" value="1"/>
</dbReference>
<evidence type="ECO:0000259" key="14">
    <source>
        <dbReference type="Pfam" id="PF22842"/>
    </source>
</evidence>
<dbReference type="PANTHER" id="PTHR40088:SF1">
    <property type="entry name" value="PECTATE LYASE PEL9"/>
    <property type="match status" value="1"/>
</dbReference>
<dbReference type="GO" id="GO:0030599">
    <property type="term" value="F:pectinesterase activity"/>
    <property type="evidence" value="ECO:0007669"/>
    <property type="project" value="InterPro"/>
</dbReference>
<feature type="transmembrane region" description="Helical" evidence="11">
    <location>
        <begin position="35"/>
        <end position="58"/>
    </location>
</feature>
<dbReference type="InterPro" id="IPR011081">
    <property type="entry name" value="Big_4"/>
</dbReference>
<organism evidence="17">
    <name type="scientific">Clostridium cellulovorans</name>
    <dbReference type="NCBI Taxonomy" id="1493"/>
    <lineage>
        <taxon>Bacteria</taxon>
        <taxon>Bacillati</taxon>
        <taxon>Bacillota</taxon>
        <taxon>Clostridia</taxon>
        <taxon>Eubacteriales</taxon>
        <taxon>Clostridiaceae</taxon>
        <taxon>Clostridium</taxon>
    </lineage>
</organism>
<keyword evidence="3" id="KW-0964">Secreted</keyword>
<feature type="domain" description="Bacterial Ig-like" evidence="13">
    <location>
        <begin position="1604"/>
        <end position="1659"/>
    </location>
</feature>
<evidence type="ECO:0000256" key="11">
    <source>
        <dbReference type="SAM" id="Phobius"/>
    </source>
</evidence>
<evidence type="ECO:0000256" key="10">
    <source>
        <dbReference type="ARBA" id="ARBA00038263"/>
    </source>
</evidence>
<evidence type="ECO:0000313" key="17">
    <source>
        <dbReference type="EMBL" id="BAV13168.1"/>
    </source>
</evidence>
<dbReference type="InterPro" id="IPR006626">
    <property type="entry name" value="PbH1"/>
</dbReference>
<dbReference type="InterPro" id="IPR058863">
    <property type="entry name" value="PelX-like_Ig"/>
</dbReference>
<feature type="domain" description="Pectate disaccharide-lyase-like central Ig-like" evidence="16">
    <location>
        <begin position="1137"/>
        <end position="1207"/>
    </location>
</feature>
<evidence type="ECO:0000256" key="8">
    <source>
        <dbReference type="ARBA" id="ARBA00023085"/>
    </source>
</evidence>
<feature type="domain" description="Pectate disaccharide-lyase-like N-terminal" evidence="15">
    <location>
        <begin position="914"/>
        <end position="1115"/>
    </location>
</feature>
<accession>A0A173MZZ7</accession>
<dbReference type="GO" id="GO:0016837">
    <property type="term" value="F:carbon-oxygen lyase activity, acting on polysaccharides"/>
    <property type="evidence" value="ECO:0007669"/>
    <property type="project" value="TreeGrafter"/>
</dbReference>
<dbReference type="InterPro" id="IPR052052">
    <property type="entry name" value="Polysaccharide_Lyase_9"/>
</dbReference>
<keyword evidence="6" id="KW-0378">Hydrolase</keyword>
<evidence type="ECO:0000259" key="16">
    <source>
        <dbReference type="Pfam" id="PF25850"/>
    </source>
</evidence>
<dbReference type="InterPro" id="IPR011050">
    <property type="entry name" value="Pectin_lyase_fold/virulence"/>
</dbReference>
<evidence type="ECO:0000256" key="7">
    <source>
        <dbReference type="ARBA" id="ARBA00022837"/>
    </source>
</evidence>
<evidence type="ECO:0000256" key="4">
    <source>
        <dbReference type="ARBA" id="ARBA00022723"/>
    </source>
</evidence>
<dbReference type="Pfam" id="PF22842">
    <property type="entry name" value="Pel9A-like_beta_helix"/>
    <property type="match status" value="1"/>
</dbReference>
<dbReference type="InterPro" id="IPR058953">
    <property type="entry name" value="PelX-like_N"/>
</dbReference>
<dbReference type="Pfam" id="PF01095">
    <property type="entry name" value="Pectinesterase"/>
    <property type="match status" value="1"/>
</dbReference>
<gene>
    <name evidence="17" type="primary">Epl9B</name>
</gene>
<evidence type="ECO:0000256" key="9">
    <source>
        <dbReference type="ARBA" id="ARBA00023239"/>
    </source>
</evidence>
<evidence type="ECO:0000256" key="6">
    <source>
        <dbReference type="ARBA" id="ARBA00022801"/>
    </source>
</evidence>
<reference evidence="17" key="1">
    <citation type="submission" date="2009-04" db="EMBL/GenBank/DDBJ databases">
        <title>Clostridium cellulovorans cellulosomal and noncellulosomal genes.</title>
        <authorList>
            <person name="Tamaru Y."/>
        </authorList>
    </citation>
    <scope>NUCLEOTIDE SEQUENCE</scope>
</reference>
<dbReference type="SUPFAM" id="SSF51126">
    <property type="entry name" value="Pectin lyase-like"/>
    <property type="match status" value="2"/>
</dbReference>
<dbReference type="Pfam" id="PF07532">
    <property type="entry name" value="Big_4"/>
    <property type="match status" value="1"/>
</dbReference>
<keyword evidence="4" id="KW-0479">Metal-binding</keyword>
<keyword evidence="9 17" id="KW-0456">Lyase</keyword>
<protein>
    <submittedName>
        <fullName evidence="17">Exopolygalacturonate lyase</fullName>
    </submittedName>
</protein>
<name>A0A173MZZ7_CLOCL</name>
<comment type="subcellular location">
    <subcellularLocation>
        <location evidence="2">Secreted</location>
    </subcellularLocation>
</comment>
<dbReference type="SMART" id="SM00710">
    <property type="entry name" value="PbH1"/>
    <property type="match status" value="6"/>
</dbReference>
<keyword evidence="5" id="KW-0732">Signal</keyword>
<dbReference type="PANTHER" id="PTHR40088">
    <property type="entry name" value="PECTATE LYASE (EUROFUNG)"/>
    <property type="match status" value="1"/>
</dbReference>
<evidence type="ECO:0000259" key="12">
    <source>
        <dbReference type="Pfam" id="PF01095"/>
    </source>
</evidence>